<dbReference type="AlphaFoldDB" id="A0A067TM96"/>
<dbReference type="Proteomes" id="UP000027222">
    <property type="component" value="Unassembled WGS sequence"/>
</dbReference>
<evidence type="ECO:0000313" key="1">
    <source>
        <dbReference type="EMBL" id="KDR81024.1"/>
    </source>
</evidence>
<dbReference type="EMBL" id="KL142371">
    <property type="protein sequence ID" value="KDR81024.1"/>
    <property type="molecule type" value="Genomic_DNA"/>
</dbReference>
<organism evidence="1 2">
    <name type="scientific">Galerina marginata (strain CBS 339.88)</name>
    <dbReference type="NCBI Taxonomy" id="685588"/>
    <lineage>
        <taxon>Eukaryota</taxon>
        <taxon>Fungi</taxon>
        <taxon>Dikarya</taxon>
        <taxon>Basidiomycota</taxon>
        <taxon>Agaricomycotina</taxon>
        <taxon>Agaricomycetes</taxon>
        <taxon>Agaricomycetidae</taxon>
        <taxon>Agaricales</taxon>
        <taxon>Agaricineae</taxon>
        <taxon>Strophariaceae</taxon>
        <taxon>Galerina</taxon>
    </lineage>
</organism>
<sequence>MPPKKRKALSDLTEEETTIFYELIQRYQEELDEEDDKETIESLDSIATKLQQTRVARSETVESVLRDPNASMGIQHFADMIHAYR</sequence>
<dbReference type="HOGENOM" id="CLU_2512795_0_0_1"/>
<proteinExistence type="predicted"/>
<accession>A0A067TM96</accession>
<gene>
    <name evidence="1" type="ORF">GALMADRAFT_222615</name>
</gene>
<evidence type="ECO:0000313" key="2">
    <source>
        <dbReference type="Proteomes" id="UP000027222"/>
    </source>
</evidence>
<protein>
    <submittedName>
        <fullName evidence="1">Uncharacterized protein</fullName>
    </submittedName>
</protein>
<reference evidence="2" key="1">
    <citation type="journal article" date="2014" name="Proc. Natl. Acad. Sci. U.S.A.">
        <title>Extensive sampling of basidiomycete genomes demonstrates inadequacy of the white-rot/brown-rot paradigm for wood decay fungi.</title>
        <authorList>
            <person name="Riley R."/>
            <person name="Salamov A.A."/>
            <person name="Brown D.W."/>
            <person name="Nagy L.G."/>
            <person name="Floudas D."/>
            <person name="Held B.W."/>
            <person name="Levasseur A."/>
            <person name="Lombard V."/>
            <person name="Morin E."/>
            <person name="Otillar R."/>
            <person name="Lindquist E.A."/>
            <person name="Sun H."/>
            <person name="LaButti K.M."/>
            <person name="Schmutz J."/>
            <person name="Jabbour D."/>
            <person name="Luo H."/>
            <person name="Baker S.E."/>
            <person name="Pisabarro A.G."/>
            <person name="Walton J.D."/>
            <person name="Blanchette R.A."/>
            <person name="Henrissat B."/>
            <person name="Martin F."/>
            <person name="Cullen D."/>
            <person name="Hibbett D.S."/>
            <person name="Grigoriev I.V."/>
        </authorList>
    </citation>
    <scope>NUCLEOTIDE SEQUENCE [LARGE SCALE GENOMIC DNA]</scope>
    <source>
        <strain evidence="2">CBS 339.88</strain>
    </source>
</reference>
<keyword evidence="2" id="KW-1185">Reference proteome</keyword>
<name>A0A067TM96_GALM3</name>